<dbReference type="InterPro" id="IPR050495">
    <property type="entry name" value="ATG22/LtaA_families"/>
</dbReference>
<reference evidence="7 8" key="1">
    <citation type="submission" date="2018-06" db="EMBL/GenBank/DDBJ databases">
        <title>Genome Sequence of the Brown Rot Fungal Pathogen Monilinia fructigena.</title>
        <authorList>
            <person name="Landi L."/>
            <person name="De Miccolis Angelini R.M."/>
            <person name="Pollastro S."/>
            <person name="Abate D."/>
            <person name="Faretra F."/>
            <person name="Romanazzi G."/>
        </authorList>
    </citation>
    <scope>NUCLEOTIDE SEQUENCE [LARGE SCALE GENOMIC DNA]</scope>
    <source>
        <strain evidence="7 8">Mfrg269</strain>
    </source>
</reference>
<evidence type="ECO:0000313" key="8">
    <source>
        <dbReference type="Proteomes" id="UP000249056"/>
    </source>
</evidence>
<gene>
    <name evidence="7" type="ORF">DID88_007476</name>
</gene>
<keyword evidence="5 6" id="KW-0472">Membrane</keyword>
<feature type="transmembrane region" description="Helical" evidence="6">
    <location>
        <begin position="138"/>
        <end position="158"/>
    </location>
</feature>
<dbReference type="PANTHER" id="PTHR23519">
    <property type="entry name" value="AUTOPHAGY-RELATED PROTEIN 22"/>
    <property type="match status" value="1"/>
</dbReference>
<keyword evidence="6" id="KW-0926">Vacuole</keyword>
<keyword evidence="2 6" id="KW-0813">Transport</keyword>
<comment type="similarity">
    <text evidence="6">Belongs to the ATG22 family.</text>
</comment>
<evidence type="ECO:0000256" key="5">
    <source>
        <dbReference type="ARBA" id="ARBA00023136"/>
    </source>
</evidence>
<dbReference type="GO" id="GO:0005774">
    <property type="term" value="C:vacuolar membrane"/>
    <property type="evidence" value="ECO:0007669"/>
    <property type="project" value="UniProtKB-SubCell"/>
</dbReference>
<protein>
    <recommendedName>
        <fullName evidence="6">Autophagy-related protein</fullName>
    </recommendedName>
</protein>
<keyword evidence="6" id="KW-0072">Autophagy</keyword>
<evidence type="ECO:0000256" key="4">
    <source>
        <dbReference type="ARBA" id="ARBA00022989"/>
    </source>
</evidence>
<dbReference type="EMBL" id="QKRW01000001">
    <property type="protein sequence ID" value="RAL68785.1"/>
    <property type="molecule type" value="Genomic_DNA"/>
</dbReference>
<feature type="transmembrane region" description="Helical" evidence="6">
    <location>
        <begin position="108"/>
        <end position="131"/>
    </location>
</feature>
<evidence type="ECO:0000256" key="6">
    <source>
        <dbReference type="RuleBase" id="RU363073"/>
    </source>
</evidence>
<dbReference type="Pfam" id="PF11700">
    <property type="entry name" value="ATG22"/>
    <property type="match status" value="1"/>
</dbReference>
<comment type="subcellular location">
    <subcellularLocation>
        <location evidence="1">Endomembrane system</location>
        <topology evidence="1">Multi-pass membrane protein</topology>
    </subcellularLocation>
    <subcellularLocation>
        <location evidence="6">Vacuole membrane</location>
        <topology evidence="6">Multi-pass membrane protein</topology>
    </subcellularLocation>
</comment>
<dbReference type="GO" id="GO:0006865">
    <property type="term" value="P:amino acid transport"/>
    <property type="evidence" value="ECO:0007669"/>
    <property type="project" value="UniProtKB-KW"/>
</dbReference>
<dbReference type="AlphaFoldDB" id="A0A395J8D0"/>
<sequence length="179" mass="19816">MKPSTSYTFTAVAAPGSYQSAEDETLDTGTGTGTIVSAHQQATGPPATRRELWSYYAYYAGNNGIGSFQYAPCSDDSPCHVFWNGGTKEPVYSFSIGSLADFGNWNPWVVRTFSLLSFAFEFGFLGVQYAYQWKIAMALYILSSVTWWASYVFFNAIFPKLAHDLPEVHKAREDFAQGG</sequence>
<dbReference type="PANTHER" id="PTHR23519:SF5">
    <property type="entry name" value="AUTOPHAGY-RELATED PROTEIN"/>
    <property type="match status" value="1"/>
</dbReference>
<comment type="caution">
    <text evidence="6">Lacks conserved residue(s) required for the propagation of feature annotation.</text>
</comment>
<evidence type="ECO:0000313" key="7">
    <source>
        <dbReference type="EMBL" id="RAL68785.1"/>
    </source>
</evidence>
<dbReference type="GO" id="GO:0006914">
    <property type="term" value="P:autophagy"/>
    <property type="evidence" value="ECO:0007669"/>
    <property type="project" value="UniProtKB-KW"/>
</dbReference>
<evidence type="ECO:0000256" key="2">
    <source>
        <dbReference type="ARBA" id="ARBA00022448"/>
    </source>
</evidence>
<keyword evidence="6" id="KW-0029">Amino-acid transport</keyword>
<evidence type="ECO:0000256" key="3">
    <source>
        <dbReference type="ARBA" id="ARBA00022692"/>
    </source>
</evidence>
<evidence type="ECO:0000256" key="1">
    <source>
        <dbReference type="ARBA" id="ARBA00004127"/>
    </source>
</evidence>
<keyword evidence="8" id="KW-1185">Reference proteome</keyword>
<dbReference type="GO" id="GO:0012505">
    <property type="term" value="C:endomembrane system"/>
    <property type="evidence" value="ECO:0007669"/>
    <property type="project" value="UniProtKB-SubCell"/>
</dbReference>
<keyword evidence="4 6" id="KW-1133">Transmembrane helix</keyword>
<keyword evidence="3 6" id="KW-0812">Transmembrane</keyword>
<comment type="caution">
    <text evidence="7">The sequence shown here is derived from an EMBL/GenBank/DDBJ whole genome shotgun (WGS) entry which is preliminary data.</text>
</comment>
<organism evidence="7 8">
    <name type="scientific">Monilinia fructigena</name>
    <dbReference type="NCBI Taxonomy" id="38457"/>
    <lineage>
        <taxon>Eukaryota</taxon>
        <taxon>Fungi</taxon>
        <taxon>Dikarya</taxon>
        <taxon>Ascomycota</taxon>
        <taxon>Pezizomycotina</taxon>
        <taxon>Leotiomycetes</taxon>
        <taxon>Helotiales</taxon>
        <taxon>Sclerotiniaceae</taxon>
        <taxon>Monilinia</taxon>
    </lineage>
</organism>
<name>A0A395J8D0_9HELO</name>
<dbReference type="Proteomes" id="UP000249056">
    <property type="component" value="Unassembled WGS sequence"/>
</dbReference>
<accession>A0A395J8D0</accession>
<dbReference type="InterPro" id="IPR024671">
    <property type="entry name" value="Atg22-like"/>
</dbReference>
<comment type="function">
    <text evidence="6">Vacuolar effluxer which mediate the efflux of amino acids resulting from autophagic degradation. The release of autophagic amino acids allows the maintenance of protein synthesis and viability during nitrogen starvation.</text>
</comment>
<proteinExistence type="inferred from homology"/>
<dbReference type="OrthoDB" id="42657at2759"/>